<dbReference type="RefSeq" id="WP_345885494.1">
    <property type="nucleotide sequence ID" value="NZ_JBDFRB010000009.1"/>
</dbReference>
<organism evidence="4 5">
    <name type="scientific">Sinomonas halotolerans</name>
    <dbReference type="NCBI Taxonomy" id="1644133"/>
    <lineage>
        <taxon>Bacteria</taxon>
        <taxon>Bacillati</taxon>
        <taxon>Actinomycetota</taxon>
        <taxon>Actinomycetes</taxon>
        <taxon>Micrococcales</taxon>
        <taxon>Micrococcaceae</taxon>
        <taxon>Sinomonas</taxon>
    </lineage>
</organism>
<sequence>MPEHLRRFGVPEPLRRFVEGDWETGWMRVEEFRDGETLVVRVDAPGIDPENDVEVTVQEGTLSIRTERRESPEDSLKDGYRSEFRYGQFSRTVELPRGARSEDVKASYRDGVLEVRVPIAPEAGPEPTRVTVNRS</sequence>
<protein>
    <submittedName>
        <fullName evidence="4">Hsp20/alpha crystallin family protein</fullName>
    </submittedName>
</protein>
<evidence type="ECO:0000313" key="5">
    <source>
        <dbReference type="Proteomes" id="UP001422074"/>
    </source>
</evidence>
<reference evidence="4 5" key="1">
    <citation type="submission" date="2024-05" db="EMBL/GenBank/DDBJ databases">
        <title>Sinomonas sp. nov., isolated from a waste landfill.</title>
        <authorList>
            <person name="Zhao Y."/>
        </authorList>
    </citation>
    <scope>NUCLEOTIDE SEQUENCE [LARGE SCALE GENOMIC DNA]</scope>
    <source>
        <strain evidence="4 5">CCTCC AB2014300</strain>
    </source>
</reference>
<proteinExistence type="inferred from homology"/>
<name>A0ABU9X2T4_9MICC</name>
<dbReference type="SUPFAM" id="SSF49764">
    <property type="entry name" value="HSP20-like chaperones"/>
    <property type="match status" value="1"/>
</dbReference>
<dbReference type="CDD" id="cd06464">
    <property type="entry name" value="ACD_sHsps-like"/>
    <property type="match status" value="1"/>
</dbReference>
<keyword evidence="5" id="KW-1185">Reference proteome</keyword>
<comment type="similarity">
    <text evidence="1 2">Belongs to the small heat shock protein (HSP20) family.</text>
</comment>
<dbReference type="PROSITE" id="PS01031">
    <property type="entry name" value="SHSP"/>
    <property type="match status" value="1"/>
</dbReference>
<accession>A0ABU9X2T4</accession>
<dbReference type="InterPro" id="IPR002068">
    <property type="entry name" value="A-crystallin/Hsp20_dom"/>
</dbReference>
<evidence type="ECO:0000259" key="3">
    <source>
        <dbReference type="PROSITE" id="PS01031"/>
    </source>
</evidence>
<evidence type="ECO:0000256" key="2">
    <source>
        <dbReference type="RuleBase" id="RU003616"/>
    </source>
</evidence>
<dbReference type="PANTHER" id="PTHR11527">
    <property type="entry name" value="HEAT-SHOCK PROTEIN 20 FAMILY MEMBER"/>
    <property type="match status" value="1"/>
</dbReference>
<gene>
    <name evidence="4" type="ORF">ABCQ75_11415</name>
</gene>
<evidence type="ECO:0000313" key="4">
    <source>
        <dbReference type="EMBL" id="MEN2745144.1"/>
    </source>
</evidence>
<evidence type="ECO:0000256" key="1">
    <source>
        <dbReference type="PROSITE-ProRule" id="PRU00285"/>
    </source>
</evidence>
<dbReference type="InterPro" id="IPR008978">
    <property type="entry name" value="HSP20-like_chaperone"/>
</dbReference>
<dbReference type="EMBL" id="JBDFRB010000009">
    <property type="protein sequence ID" value="MEN2745144.1"/>
    <property type="molecule type" value="Genomic_DNA"/>
</dbReference>
<comment type="caution">
    <text evidence="4">The sequence shown here is derived from an EMBL/GenBank/DDBJ whole genome shotgun (WGS) entry which is preliminary data.</text>
</comment>
<dbReference type="Gene3D" id="2.60.40.790">
    <property type="match status" value="1"/>
</dbReference>
<feature type="domain" description="SHSP" evidence="3">
    <location>
        <begin position="20"/>
        <end position="135"/>
    </location>
</feature>
<dbReference type="Proteomes" id="UP001422074">
    <property type="component" value="Unassembled WGS sequence"/>
</dbReference>
<dbReference type="Pfam" id="PF00011">
    <property type="entry name" value="HSP20"/>
    <property type="match status" value="1"/>
</dbReference>
<dbReference type="InterPro" id="IPR031107">
    <property type="entry name" value="Small_HSP"/>
</dbReference>